<evidence type="ECO:0000256" key="1">
    <source>
        <dbReference type="SAM" id="SignalP"/>
    </source>
</evidence>
<keyword evidence="3" id="KW-1185">Reference proteome</keyword>
<dbReference type="EMBL" id="JACBZI010000001">
    <property type="protein sequence ID" value="NYI10385.1"/>
    <property type="molecule type" value="Genomic_DNA"/>
</dbReference>
<reference evidence="2 3" key="1">
    <citation type="submission" date="2020-07" db="EMBL/GenBank/DDBJ databases">
        <title>Sequencing the genomes of 1000 actinobacteria strains.</title>
        <authorList>
            <person name="Klenk H.-P."/>
        </authorList>
    </citation>
    <scope>NUCLEOTIDE SEQUENCE [LARGE SCALE GENOMIC DNA]</scope>
    <source>
        <strain evidence="2 3">DSM 18248</strain>
    </source>
</reference>
<evidence type="ECO:0000313" key="3">
    <source>
        <dbReference type="Proteomes" id="UP000537326"/>
    </source>
</evidence>
<name>A0A7Y9YH73_9ACTN</name>
<feature type="chain" id="PRO_5039424164" description="Small secreted protein" evidence="1">
    <location>
        <begin position="29"/>
        <end position="160"/>
    </location>
</feature>
<dbReference type="AlphaFoldDB" id="A0A7Y9YH73"/>
<evidence type="ECO:0000313" key="2">
    <source>
        <dbReference type="EMBL" id="NYI10385.1"/>
    </source>
</evidence>
<sequence length="160" mass="17016">MKTNLTRRLTRPSALLGAGLLAASVTLSGCSGSDTEAYCDTLSDAKSDIDALEAGDPGAFSTAFEAFDTLADEAPKEVEDDWKVMQDGVQKIEDAFEDAGLAMDDLSEVMTGNIPEGVDLEKLQELGTTLEELDSEEFNDATEAISEHADEECGITLGEE</sequence>
<dbReference type="RefSeq" id="WP_179531234.1">
    <property type="nucleotide sequence ID" value="NZ_BAAAPP010000003.1"/>
</dbReference>
<organism evidence="2 3">
    <name type="scientific">Nocardioides marinus</name>
    <dbReference type="NCBI Taxonomy" id="374514"/>
    <lineage>
        <taxon>Bacteria</taxon>
        <taxon>Bacillati</taxon>
        <taxon>Actinomycetota</taxon>
        <taxon>Actinomycetes</taxon>
        <taxon>Propionibacteriales</taxon>
        <taxon>Nocardioidaceae</taxon>
        <taxon>Nocardioides</taxon>
    </lineage>
</organism>
<dbReference type="PROSITE" id="PS51257">
    <property type="entry name" value="PROKAR_LIPOPROTEIN"/>
    <property type="match status" value="1"/>
</dbReference>
<dbReference type="Proteomes" id="UP000537326">
    <property type="component" value="Unassembled WGS sequence"/>
</dbReference>
<keyword evidence="1" id="KW-0732">Signal</keyword>
<evidence type="ECO:0008006" key="4">
    <source>
        <dbReference type="Google" id="ProtNLM"/>
    </source>
</evidence>
<accession>A0A7Y9YH73</accession>
<comment type="caution">
    <text evidence="2">The sequence shown here is derived from an EMBL/GenBank/DDBJ whole genome shotgun (WGS) entry which is preliminary data.</text>
</comment>
<gene>
    <name evidence="2" type="ORF">BKA05_001900</name>
</gene>
<feature type="signal peptide" evidence="1">
    <location>
        <begin position="1"/>
        <end position="28"/>
    </location>
</feature>
<proteinExistence type="predicted"/>
<protein>
    <recommendedName>
        <fullName evidence="4">Small secreted protein</fullName>
    </recommendedName>
</protein>